<reference evidence="2" key="1">
    <citation type="submission" date="2021-12" db="EMBL/GenBank/DDBJ databases">
        <title>Curvularia clavata genome.</title>
        <authorList>
            <person name="Cao Y."/>
        </authorList>
    </citation>
    <scope>NUCLEOTIDE SEQUENCE</scope>
    <source>
        <strain evidence="2">Yc1106</strain>
    </source>
</reference>
<feature type="domain" description="DUF7730" evidence="1">
    <location>
        <begin position="21"/>
        <end position="131"/>
    </location>
</feature>
<evidence type="ECO:0000313" key="2">
    <source>
        <dbReference type="EMBL" id="USP74836.1"/>
    </source>
</evidence>
<dbReference type="EMBL" id="CP089275">
    <property type="protein sequence ID" value="USP74836.1"/>
    <property type="molecule type" value="Genomic_DNA"/>
</dbReference>
<dbReference type="PANTHER" id="PTHR38790">
    <property type="entry name" value="2EXR DOMAIN-CONTAINING PROTEIN-RELATED"/>
    <property type="match status" value="1"/>
</dbReference>
<name>A0A9Q8Z2Q3_CURCL</name>
<evidence type="ECO:0000259" key="1">
    <source>
        <dbReference type="Pfam" id="PF24864"/>
    </source>
</evidence>
<sequence>MAFGGLVLHMDAVHEEKSWRWEGAVCNRNGAKLLPSMRYGWIGPSNDSCIRQMKDHKRSWPTNPDAFVAGPETWCIGIMGFLLSCRQAYAEGIEVLYSTNYISMHSEFLLSHLPKLIPHNRLASITSLEIVVKAHFIKQENGRSSYNLDHLELVLDNIVKHCGHLCRFCLSFVIDERHGHALLDGPALSLADAFWRTTQLRIMKVELPERDYWPAWDYQLQPKHDHPCEGPTKRHNDRALWRSLDGEKPAVQKRAIERFPYPPLKLPVEETEDKRVESAGYWICEGYIGHSRLICTLI</sequence>
<dbReference type="AlphaFoldDB" id="A0A9Q8Z2Q3"/>
<dbReference type="Pfam" id="PF24864">
    <property type="entry name" value="DUF7730"/>
    <property type="match status" value="1"/>
</dbReference>
<dbReference type="VEuPathDB" id="FungiDB:yc1106_02110"/>
<proteinExistence type="predicted"/>
<evidence type="ECO:0000313" key="3">
    <source>
        <dbReference type="Proteomes" id="UP001056012"/>
    </source>
</evidence>
<dbReference type="InterPro" id="IPR056632">
    <property type="entry name" value="DUF7730"/>
</dbReference>
<protein>
    <recommendedName>
        <fullName evidence="1">DUF7730 domain-containing protein</fullName>
    </recommendedName>
</protein>
<organism evidence="2 3">
    <name type="scientific">Curvularia clavata</name>
    <dbReference type="NCBI Taxonomy" id="95742"/>
    <lineage>
        <taxon>Eukaryota</taxon>
        <taxon>Fungi</taxon>
        <taxon>Dikarya</taxon>
        <taxon>Ascomycota</taxon>
        <taxon>Pezizomycotina</taxon>
        <taxon>Dothideomycetes</taxon>
        <taxon>Pleosporomycetidae</taxon>
        <taxon>Pleosporales</taxon>
        <taxon>Pleosporineae</taxon>
        <taxon>Pleosporaceae</taxon>
        <taxon>Curvularia</taxon>
    </lineage>
</organism>
<dbReference type="PANTHER" id="PTHR38790:SF4">
    <property type="entry name" value="2EXR DOMAIN-CONTAINING PROTEIN"/>
    <property type="match status" value="1"/>
</dbReference>
<dbReference type="Proteomes" id="UP001056012">
    <property type="component" value="Chromosome 2"/>
</dbReference>
<gene>
    <name evidence="2" type="ORF">yc1106_02110</name>
</gene>
<dbReference type="OrthoDB" id="515692at2759"/>
<accession>A0A9Q8Z2Q3</accession>
<keyword evidence="3" id="KW-1185">Reference proteome</keyword>